<dbReference type="InterPro" id="IPR006944">
    <property type="entry name" value="Phage/GTA_portal"/>
</dbReference>
<dbReference type="KEGG" id="muc:MuYL_2509"/>
<keyword evidence="3" id="KW-1185">Reference proteome</keyword>
<evidence type="ECO:0000256" key="1">
    <source>
        <dbReference type="SAM" id="MobiDB-lite"/>
    </source>
</evidence>
<evidence type="ECO:0000313" key="2">
    <source>
        <dbReference type="EMBL" id="ASU34396.1"/>
    </source>
</evidence>
<dbReference type="Pfam" id="PF04860">
    <property type="entry name" value="Phage_portal"/>
    <property type="match status" value="1"/>
</dbReference>
<dbReference type="AlphaFoldDB" id="A0A223NX44"/>
<reference evidence="2 3" key="1">
    <citation type="submission" date="2017-08" db="EMBL/GenBank/DDBJ databases">
        <title>Complete genome sequence of Mucilaginibacter sp. strain BJC16-A31.</title>
        <authorList>
            <consortium name="Henan University of Science and Technology"/>
            <person name="You X."/>
        </authorList>
    </citation>
    <scope>NUCLEOTIDE SEQUENCE [LARGE SCALE GENOMIC DNA]</scope>
    <source>
        <strain evidence="2 3">BJC16-A31</strain>
    </source>
</reference>
<dbReference type="RefSeq" id="WP_094570755.1">
    <property type="nucleotide sequence ID" value="NZ_CP022743.1"/>
</dbReference>
<name>A0A223NX44_9SPHI</name>
<dbReference type="Proteomes" id="UP000215002">
    <property type="component" value="Chromosome"/>
</dbReference>
<dbReference type="EMBL" id="CP022743">
    <property type="protein sequence ID" value="ASU34396.1"/>
    <property type="molecule type" value="Genomic_DNA"/>
</dbReference>
<accession>A0A223NX44</accession>
<evidence type="ECO:0000313" key="3">
    <source>
        <dbReference type="Proteomes" id="UP000215002"/>
    </source>
</evidence>
<organism evidence="2 3">
    <name type="scientific">Mucilaginibacter xinganensis</name>
    <dbReference type="NCBI Taxonomy" id="1234841"/>
    <lineage>
        <taxon>Bacteria</taxon>
        <taxon>Pseudomonadati</taxon>
        <taxon>Bacteroidota</taxon>
        <taxon>Sphingobacteriia</taxon>
        <taxon>Sphingobacteriales</taxon>
        <taxon>Sphingobacteriaceae</taxon>
        <taxon>Mucilaginibacter</taxon>
    </lineage>
</organism>
<feature type="region of interest" description="Disordered" evidence="1">
    <location>
        <begin position="248"/>
        <end position="269"/>
    </location>
</feature>
<protein>
    <submittedName>
        <fullName evidence="2">Portal protein</fullName>
    </submittedName>
</protein>
<proteinExistence type="predicted"/>
<sequence>MDLIGSLFNNAISKRVSQQIAVSQSSAFSNALSYINLGLNSALPSINPDAANYYEIYKTIGAVYEVTDIITKKVLNCPIVKYKIKDKKKLLKAKALFKSDPVQSYIMKMQAIEEVDVPDLDKMLSTGMANPYQTGTQFLWSTVLTYLLNGNAYVNPVKVSSGQVKEMYCFPNMNIAVDREDMMDPIRGYILLGSMFDVQSEIARYEKDEICHIKTGTAAPFDRTMMYLYGVSALRAYLESMRSIKEGKTQASKQARNGGAFGVLSPKNKEDQFSTDQKLALKEKMVEARKSNDELARLFPSSISLDFTQIGMSMADLQLLELVQASEEDIYRAFHWPLQFHNQKASTSNNQATAVKQGIYDGVAPICDIMSEAFTIMLSPGYGFDYLEFDYTQLPEMAVNMKDVAAYLSALPAGVLTPNEMRVVLKYGESSEAYMNEHYIASNMTTMKRVFDGTNTSPAPAAASTTDPVAGA</sequence>
<gene>
    <name evidence="2" type="ORF">MuYL_2509</name>
</gene>